<evidence type="ECO:0008006" key="3">
    <source>
        <dbReference type="Google" id="ProtNLM"/>
    </source>
</evidence>
<evidence type="ECO:0000313" key="2">
    <source>
        <dbReference type="Proteomes" id="UP001597040"/>
    </source>
</evidence>
<accession>A0ABW3LR04</accession>
<dbReference type="RefSeq" id="WP_390364134.1">
    <property type="nucleotide sequence ID" value="NZ_JBHTKJ010000065.1"/>
</dbReference>
<comment type="caution">
    <text evidence="1">The sequence shown here is derived from an EMBL/GenBank/DDBJ whole genome shotgun (WGS) entry which is preliminary data.</text>
</comment>
<protein>
    <recommendedName>
        <fullName evidence="3">KTSC domain-containing protein</fullName>
    </recommendedName>
</protein>
<proteinExistence type="predicted"/>
<keyword evidence="2" id="KW-1185">Reference proteome</keyword>
<dbReference type="Proteomes" id="UP001597040">
    <property type="component" value="Unassembled WGS sequence"/>
</dbReference>
<dbReference type="EMBL" id="JBHTKJ010000065">
    <property type="protein sequence ID" value="MFD1040243.1"/>
    <property type="molecule type" value="Genomic_DNA"/>
</dbReference>
<name>A0ABW3LR04_9BACI</name>
<sequence length="57" mass="6850">MYKSDEFTYDKIVMNGISDMVFVIRIENESEYIYKFLNRSAMEGTELTHQTIQEIYN</sequence>
<gene>
    <name evidence="1" type="ORF">ACFQ3N_17865</name>
</gene>
<organism evidence="1 2">
    <name type="scientific">Virgibacillus byunsanensis</name>
    <dbReference type="NCBI Taxonomy" id="570945"/>
    <lineage>
        <taxon>Bacteria</taxon>
        <taxon>Bacillati</taxon>
        <taxon>Bacillota</taxon>
        <taxon>Bacilli</taxon>
        <taxon>Bacillales</taxon>
        <taxon>Bacillaceae</taxon>
        <taxon>Virgibacillus</taxon>
    </lineage>
</organism>
<reference evidence="2" key="1">
    <citation type="journal article" date="2019" name="Int. J. Syst. Evol. Microbiol.">
        <title>The Global Catalogue of Microorganisms (GCM) 10K type strain sequencing project: providing services to taxonomists for standard genome sequencing and annotation.</title>
        <authorList>
            <consortium name="The Broad Institute Genomics Platform"/>
            <consortium name="The Broad Institute Genome Sequencing Center for Infectious Disease"/>
            <person name="Wu L."/>
            <person name="Ma J."/>
        </authorList>
    </citation>
    <scope>NUCLEOTIDE SEQUENCE [LARGE SCALE GENOMIC DNA]</scope>
    <source>
        <strain evidence="2">CCUG 56754</strain>
    </source>
</reference>
<evidence type="ECO:0000313" key="1">
    <source>
        <dbReference type="EMBL" id="MFD1040243.1"/>
    </source>
</evidence>